<reference evidence="1" key="1">
    <citation type="journal article" date="2022" name="bioRxiv">
        <title>Sequencing and chromosome-scale assembly of the giantPleurodeles waltlgenome.</title>
        <authorList>
            <person name="Brown T."/>
            <person name="Elewa A."/>
            <person name="Iarovenko S."/>
            <person name="Subramanian E."/>
            <person name="Araus A.J."/>
            <person name="Petzold A."/>
            <person name="Susuki M."/>
            <person name="Suzuki K.-i.T."/>
            <person name="Hayashi T."/>
            <person name="Toyoda A."/>
            <person name="Oliveira C."/>
            <person name="Osipova E."/>
            <person name="Leigh N.D."/>
            <person name="Simon A."/>
            <person name="Yun M.H."/>
        </authorList>
    </citation>
    <scope>NUCLEOTIDE SEQUENCE</scope>
    <source>
        <strain evidence="1">20211129_DDA</strain>
        <tissue evidence="1">Liver</tissue>
    </source>
</reference>
<dbReference type="Proteomes" id="UP001066276">
    <property type="component" value="Chromosome 6"/>
</dbReference>
<evidence type="ECO:0000313" key="2">
    <source>
        <dbReference type="Proteomes" id="UP001066276"/>
    </source>
</evidence>
<dbReference type="EMBL" id="JANPWB010000010">
    <property type="protein sequence ID" value="KAJ1140977.1"/>
    <property type="molecule type" value="Genomic_DNA"/>
</dbReference>
<evidence type="ECO:0000313" key="1">
    <source>
        <dbReference type="EMBL" id="KAJ1140977.1"/>
    </source>
</evidence>
<accession>A0AAV7QND7</accession>
<comment type="caution">
    <text evidence="1">The sequence shown here is derived from an EMBL/GenBank/DDBJ whole genome shotgun (WGS) entry which is preliminary data.</text>
</comment>
<keyword evidence="2" id="KW-1185">Reference proteome</keyword>
<sequence length="159" mass="17261">MAPRTGALRIGGPRAGAAVLRGHQAYRLECRGSAEGHCCRRCHLRDGGGARPPCWIREWRSGPRSRAELRPYVILRPEVRQRAWGERLRAPRGGARAADCVTHRSRSIVGAAHGSAHRFCMPTYRSASSAFIPLSPMDCAAQGNGDFARHGPGAPLTTE</sequence>
<protein>
    <submittedName>
        <fullName evidence="1">Uncharacterized protein</fullName>
    </submittedName>
</protein>
<name>A0AAV7QND7_PLEWA</name>
<gene>
    <name evidence="1" type="ORF">NDU88_007314</name>
</gene>
<dbReference type="AlphaFoldDB" id="A0AAV7QND7"/>
<organism evidence="1 2">
    <name type="scientific">Pleurodeles waltl</name>
    <name type="common">Iberian ribbed newt</name>
    <dbReference type="NCBI Taxonomy" id="8319"/>
    <lineage>
        <taxon>Eukaryota</taxon>
        <taxon>Metazoa</taxon>
        <taxon>Chordata</taxon>
        <taxon>Craniata</taxon>
        <taxon>Vertebrata</taxon>
        <taxon>Euteleostomi</taxon>
        <taxon>Amphibia</taxon>
        <taxon>Batrachia</taxon>
        <taxon>Caudata</taxon>
        <taxon>Salamandroidea</taxon>
        <taxon>Salamandridae</taxon>
        <taxon>Pleurodelinae</taxon>
        <taxon>Pleurodeles</taxon>
    </lineage>
</organism>
<proteinExistence type="predicted"/>